<evidence type="ECO:0000313" key="4">
    <source>
        <dbReference type="Proteomes" id="UP001597102"/>
    </source>
</evidence>
<reference evidence="4" key="1">
    <citation type="journal article" date="2019" name="Int. J. Syst. Evol. Microbiol.">
        <title>The Global Catalogue of Microorganisms (GCM) 10K type strain sequencing project: providing services to taxonomists for standard genome sequencing and annotation.</title>
        <authorList>
            <consortium name="The Broad Institute Genomics Platform"/>
            <consortium name="The Broad Institute Genome Sequencing Center for Infectious Disease"/>
            <person name="Wu L."/>
            <person name="Ma J."/>
        </authorList>
    </citation>
    <scope>NUCLEOTIDE SEQUENCE [LARGE SCALE GENOMIC DNA]</scope>
    <source>
        <strain evidence="4">CCUG 61697</strain>
    </source>
</reference>
<feature type="region of interest" description="Disordered" evidence="1">
    <location>
        <begin position="97"/>
        <end position="120"/>
    </location>
</feature>
<dbReference type="EMBL" id="JBHTJO010000001">
    <property type="protein sequence ID" value="MFD0987184.1"/>
    <property type="molecule type" value="Genomic_DNA"/>
</dbReference>
<accession>A0ABW3JA65</accession>
<keyword evidence="2" id="KW-0732">Signal</keyword>
<dbReference type="RefSeq" id="WP_379088685.1">
    <property type="nucleotide sequence ID" value="NZ_JBHTJO010000001.1"/>
</dbReference>
<protein>
    <submittedName>
        <fullName evidence="3">Uncharacterized protein</fullName>
    </submittedName>
</protein>
<dbReference type="Proteomes" id="UP001597102">
    <property type="component" value="Unassembled WGS sequence"/>
</dbReference>
<gene>
    <name evidence="3" type="ORF">ACFQ2F_08745</name>
</gene>
<proteinExistence type="predicted"/>
<sequence length="161" mass="17388">MTKLSALFLAALIGLATSGAALAAEPMVWPFAEKAPRDPALGLLQKVDGIEVSVKDLDAKLIAIEVKATAPRPGYTDLTLVNRPGKLNDRIFAFELRGRPPQEPSEDEDPTEVTAGGTYKDAPVGEIDVIEVYAEDNCIAYSLAEEKTVECTTRVREDETL</sequence>
<evidence type="ECO:0000256" key="2">
    <source>
        <dbReference type="SAM" id="SignalP"/>
    </source>
</evidence>
<keyword evidence="4" id="KW-1185">Reference proteome</keyword>
<feature type="signal peptide" evidence="2">
    <location>
        <begin position="1"/>
        <end position="23"/>
    </location>
</feature>
<evidence type="ECO:0000313" key="3">
    <source>
        <dbReference type="EMBL" id="MFD0987184.1"/>
    </source>
</evidence>
<name>A0ABW3JA65_9HYPH</name>
<comment type="caution">
    <text evidence="3">The sequence shown here is derived from an EMBL/GenBank/DDBJ whole genome shotgun (WGS) entry which is preliminary data.</text>
</comment>
<feature type="chain" id="PRO_5046518745" evidence="2">
    <location>
        <begin position="24"/>
        <end position="161"/>
    </location>
</feature>
<evidence type="ECO:0000256" key="1">
    <source>
        <dbReference type="SAM" id="MobiDB-lite"/>
    </source>
</evidence>
<organism evidence="3 4">
    <name type="scientific">Methyloligella solikamskensis</name>
    <dbReference type="NCBI Taxonomy" id="1177756"/>
    <lineage>
        <taxon>Bacteria</taxon>
        <taxon>Pseudomonadati</taxon>
        <taxon>Pseudomonadota</taxon>
        <taxon>Alphaproteobacteria</taxon>
        <taxon>Hyphomicrobiales</taxon>
        <taxon>Hyphomicrobiaceae</taxon>
        <taxon>Methyloligella</taxon>
    </lineage>
</organism>